<dbReference type="Proteomes" id="UP001432168">
    <property type="component" value="Chromosome"/>
</dbReference>
<feature type="region of interest" description="Disordered" evidence="1">
    <location>
        <begin position="17"/>
        <end position="46"/>
    </location>
</feature>
<dbReference type="RefSeq" id="WP_158806472.1">
    <property type="nucleotide sequence ID" value="NZ_CP109011.1"/>
</dbReference>
<protein>
    <submittedName>
        <fullName evidence="2">Uncharacterized protein</fullName>
    </submittedName>
</protein>
<organism evidence="2 3">
    <name type="scientific">Streptomyces pseudovenezuelae</name>
    <dbReference type="NCBI Taxonomy" id="67350"/>
    <lineage>
        <taxon>Bacteria</taxon>
        <taxon>Bacillati</taxon>
        <taxon>Actinomycetota</taxon>
        <taxon>Actinomycetes</taxon>
        <taxon>Kitasatosporales</taxon>
        <taxon>Streptomycetaceae</taxon>
        <taxon>Streptomyces</taxon>
        <taxon>Streptomyces aurantiacus group</taxon>
    </lineage>
</organism>
<evidence type="ECO:0000313" key="2">
    <source>
        <dbReference type="EMBL" id="WUT47399.1"/>
    </source>
</evidence>
<reference evidence="2" key="1">
    <citation type="submission" date="2022-10" db="EMBL/GenBank/DDBJ databases">
        <title>The complete genomes of actinobacterial strains from the NBC collection.</title>
        <authorList>
            <person name="Joergensen T.S."/>
            <person name="Alvarez Arevalo M."/>
            <person name="Sterndorff E.B."/>
            <person name="Faurdal D."/>
            <person name="Vuksanovic O."/>
            <person name="Mourched A.-S."/>
            <person name="Charusanti P."/>
            <person name="Shaw S."/>
            <person name="Blin K."/>
            <person name="Weber T."/>
        </authorList>
    </citation>
    <scope>NUCLEOTIDE SEQUENCE</scope>
    <source>
        <strain evidence="2">NBC_00686</strain>
    </source>
</reference>
<keyword evidence="3" id="KW-1185">Reference proteome</keyword>
<gene>
    <name evidence="2" type="ORF">OG929_36080</name>
</gene>
<evidence type="ECO:0000313" key="3">
    <source>
        <dbReference type="Proteomes" id="UP001432168"/>
    </source>
</evidence>
<accession>A0ABZ1X5M9</accession>
<evidence type="ECO:0000256" key="1">
    <source>
        <dbReference type="SAM" id="MobiDB-lite"/>
    </source>
</evidence>
<dbReference type="EMBL" id="CP109011">
    <property type="protein sequence ID" value="WUT47399.1"/>
    <property type="molecule type" value="Genomic_DNA"/>
</dbReference>
<name>A0ABZ1X5M9_9ACTN</name>
<proteinExistence type="predicted"/>
<sequence length="46" mass="4833">MTDDVLFLSGQRVTRLRDADPAIAPPPTIHAGPGDVPPGRADGEPR</sequence>